<protein>
    <submittedName>
        <fullName evidence="2">Uncharacterized protein</fullName>
    </submittedName>
</protein>
<evidence type="ECO:0000313" key="2">
    <source>
        <dbReference type="EMBL" id="KKZ12026.1"/>
    </source>
</evidence>
<dbReference type="AlphaFoldDB" id="A0A6N3XA62"/>
<comment type="caution">
    <text evidence="2">The sequence shown here is derived from an EMBL/GenBank/DDBJ whole genome shotgun (WGS) entry which is preliminary data.</text>
</comment>
<feature type="region of interest" description="Disordered" evidence="1">
    <location>
        <begin position="76"/>
        <end position="204"/>
    </location>
</feature>
<dbReference type="Proteomes" id="UP000035054">
    <property type="component" value="Unassembled WGS sequence"/>
</dbReference>
<accession>A0A6N3XA62</accession>
<feature type="compositionally biased region" description="Gly residues" evidence="1">
    <location>
        <begin position="143"/>
        <end position="161"/>
    </location>
</feature>
<dbReference type="EMBL" id="JXUO01000260">
    <property type="protein sequence ID" value="KKZ12026.1"/>
    <property type="molecule type" value="Genomic_DNA"/>
</dbReference>
<gene>
    <name evidence="2" type="ORF">TH68_07975</name>
</gene>
<organism evidence="2 3">
    <name type="scientific">Candidatus Synechococcus spongiarum 142</name>
    <dbReference type="NCBI Taxonomy" id="1608213"/>
    <lineage>
        <taxon>Bacteria</taxon>
        <taxon>Bacillati</taxon>
        <taxon>Cyanobacteriota</taxon>
        <taxon>Cyanophyceae</taxon>
        <taxon>Synechococcales</taxon>
        <taxon>Synechococcaceae</taxon>
        <taxon>Synechococcus</taxon>
    </lineage>
</organism>
<evidence type="ECO:0000256" key="1">
    <source>
        <dbReference type="SAM" id="MobiDB-lite"/>
    </source>
</evidence>
<name>A0A6N3XA62_9SYNE</name>
<feature type="compositionally biased region" description="Basic and acidic residues" evidence="1">
    <location>
        <begin position="111"/>
        <end position="123"/>
    </location>
</feature>
<proteinExistence type="predicted"/>
<feature type="region of interest" description="Disordered" evidence="1">
    <location>
        <begin position="1"/>
        <end position="63"/>
    </location>
</feature>
<evidence type="ECO:0000313" key="3">
    <source>
        <dbReference type="Proteomes" id="UP000035054"/>
    </source>
</evidence>
<reference evidence="2 3" key="1">
    <citation type="submission" date="2015-01" db="EMBL/GenBank/DDBJ databases">
        <title>Lifestyle Evolution in Cyanobacterial Symbionts of Sponges.</title>
        <authorList>
            <person name="Burgsdorf I."/>
            <person name="Slaby B.M."/>
            <person name="Handley K.M."/>
            <person name="Haber M."/>
            <person name="Blom J."/>
            <person name="Marshall C.W."/>
            <person name="Gilbert J.A."/>
            <person name="Hentschel U."/>
            <person name="Steindler L."/>
        </authorList>
    </citation>
    <scope>NUCLEOTIDE SEQUENCE [LARGE SCALE GENOMIC DNA]</scope>
    <source>
        <strain evidence="2">142</strain>
    </source>
</reference>
<sequence length="252" mass="26486">MAPGPTPASPARAQGQAEAKVGATDHSSPAIGKSRRKQERPSGQHQGAELVEEATKRHGNGHGLLPWLSLLLQQLAHKSPGHRSQNGFNHNKHRDQAGNGLPLTSQLTEQQHNHQSREQKTEAAHQAPQGAVTEPSQNHDHLTGGGSGQGFAQGSTLGKGLGCSPTGVAGPPDPSSGPCRPGDPKTQQANAQEHRDEFGPGGTFHRHGAWNGVALGSGMIHVRVFFLHQDGNNTPHPGLIPLLGNGLLERLP</sequence>